<protein>
    <submittedName>
        <fullName evidence="5">LacI family transcriptional regulator</fullName>
    </submittedName>
</protein>
<name>A0A3N2BBF5_9MICO</name>
<dbReference type="SUPFAM" id="SSF53822">
    <property type="entry name" value="Periplasmic binding protein-like I"/>
    <property type="match status" value="1"/>
</dbReference>
<dbReference type="Proteomes" id="UP000280668">
    <property type="component" value="Unassembled WGS sequence"/>
</dbReference>
<dbReference type="Pfam" id="PF00356">
    <property type="entry name" value="LacI"/>
    <property type="match status" value="1"/>
</dbReference>
<dbReference type="SMART" id="SM00354">
    <property type="entry name" value="HTH_LACI"/>
    <property type="match status" value="1"/>
</dbReference>
<evidence type="ECO:0000313" key="6">
    <source>
        <dbReference type="Proteomes" id="UP000280668"/>
    </source>
</evidence>
<dbReference type="SUPFAM" id="SSF47413">
    <property type="entry name" value="lambda repressor-like DNA-binding domains"/>
    <property type="match status" value="1"/>
</dbReference>
<dbReference type="PROSITE" id="PS50932">
    <property type="entry name" value="HTH_LACI_2"/>
    <property type="match status" value="1"/>
</dbReference>
<sequence>MATIGDVAKTAGVSRSTASYALSGKRSISPEVRMRVEAAVAELGYTPNAGARALATSQTMVIGLLAQFFEDEFAPAMLQYVLGISDTARELGYDILLITDSDGPASLRRVTDSRMVDGIVLLNVAEDDDRLPILRATSQPGALVGLPGDCTGLDVFDLDYEEAGRVMVDALADLGHRELILVSQPEHVVIRGGAYVWRLRDAAASQARLRGVELHAVYGSSSQPAIGRELTALLDTHPGATGLLLNNEAAAAALPSVLQARGVSAPQDYSVIGRYSDEFARTFSLPFSFIESAPDRLGRMAVRQLVRRIESSDGAKEPHVVRFVSPELEDRGSTSPPRP</sequence>
<dbReference type="GO" id="GO:0000976">
    <property type="term" value="F:transcription cis-regulatory region binding"/>
    <property type="evidence" value="ECO:0007669"/>
    <property type="project" value="TreeGrafter"/>
</dbReference>
<dbReference type="InterPro" id="IPR046335">
    <property type="entry name" value="LacI/GalR-like_sensor"/>
</dbReference>
<dbReference type="Gene3D" id="3.40.50.2300">
    <property type="match status" value="2"/>
</dbReference>
<dbReference type="GO" id="GO:0003700">
    <property type="term" value="F:DNA-binding transcription factor activity"/>
    <property type="evidence" value="ECO:0007669"/>
    <property type="project" value="TreeGrafter"/>
</dbReference>
<keyword evidence="3" id="KW-0804">Transcription</keyword>
<dbReference type="OrthoDB" id="252678at2"/>
<keyword evidence="1" id="KW-0805">Transcription regulation</keyword>
<evidence type="ECO:0000256" key="1">
    <source>
        <dbReference type="ARBA" id="ARBA00023015"/>
    </source>
</evidence>
<dbReference type="InterPro" id="IPR000843">
    <property type="entry name" value="HTH_LacI"/>
</dbReference>
<dbReference type="EMBL" id="RKHK01000001">
    <property type="protein sequence ID" value="ROR72593.1"/>
    <property type="molecule type" value="Genomic_DNA"/>
</dbReference>
<evidence type="ECO:0000256" key="2">
    <source>
        <dbReference type="ARBA" id="ARBA00023125"/>
    </source>
</evidence>
<dbReference type="Gene3D" id="1.10.260.40">
    <property type="entry name" value="lambda repressor-like DNA-binding domains"/>
    <property type="match status" value="1"/>
</dbReference>
<proteinExistence type="predicted"/>
<dbReference type="RefSeq" id="WP_123303135.1">
    <property type="nucleotide sequence ID" value="NZ_RKHK01000001.1"/>
</dbReference>
<gene>
    <name evidence="5" type="ORF">EDD31_0948</name>
</gene>
<dbReference type="InterPro" id="IPR028082">
    <property type="entry name" value="Peripla_BP_I"/>
</dbReference>
<organism evidence="5 6">
    <name type="scientific">Bogoriella caseilytica</name>
    <dbReference type="NCBI Taxonomy" id="56055"/>
    <lineage>
        <taxon>Bacteria</taxon>
        <taxon>Bacillati</taxon>
        <taxon>Actinomycetota</taxon>
        <taxon>Actinomycetes</taxon>
        <taxon>Micrococcales</taxon>
        <taxon>Bogoriellaceae</taxon>
        <taxon>Bogoriella</taxon>
    </lineage>
</organism>
<reference evidence="5 6" key="1">
    <citation type="submission" date="2018-11" db="EMBL/GenBank/DDBJ databases">
        <title>Sequencing the genomes of 1000 actinobacteria strains.</title>
        <authorList>
            <person name="Klenk H.-P."/>
        </authorList>
    </citation>
    <scope>NUCLEOTIDE SEQUENCE [LARGE SCALE GENOMIC DNA]</scope>
    <source>
        <strain evidence="5 6">DSM 11294</strain>
    </source>
</reference>
<dbReference type="InterPro" id="IPR010982">
    <property type="entry name" value="Lambda_DNA-bd_dom_sf"/>
</dbReference>
<dbReference type="PROSITE" id="PS00356">
    <property type="entry name" value="HTH_LACI_1"/>
    <property type="match status" value="1"/>
</dbReference>
<dbReference type="AlphaFoldDB" id="A0A3N2BBF5"/>
<keyword evidence="6" id="KW-1185">Reference proteome</keyword>
<accession>A0A3N2BBF5</accession>
<comment type="caution">
    <text evidence="5">The sequence shown here is derived from an EMBL/GenBank/DDBJ whole genome shotgun (WGS) entry which is preliminary data.</text>
</comment>
<evidence type="ECO:0000259" key="4">
    <source>
        <dbReference type="PROSITE" id="PS50932"/>
    </source>
</evidence>
<dbReference type="PANTHER" id="PTHR30146:SF153">
    <property type="entry name" value="LACTOSE OPERON REPRESSOR"/>
    <property type="match status" value="1"/>
</dbReference>
<feature type="domain" description="HTH lacI-type" evidence="4">
    <location>
        <begin position="2"/>
        <end position="56"/>
    </location>
</feature>
<dbReference type="CDD" id="cd01392">
    <property type="entry name" value="HTH_LacI"/>
    <property type="match status" value="1"/>
</dbReference>
<dbReference type="PANTHER" id="PTHR30146">
    <property type="entry name" value="LACI-RELATED TRANSCRIPTIONAL REPRESSOR"/>
    <property type="match status" value="1"/>
</dbReference>
<evidence type="ECO:0000256" key="3">
    <source>
        <dbReference type="ARBA" id="ARBA00023163"/>
    </source>
</evidence>
<evidence type="ECO:0000313" key="5">
    <source>
        <dbReference type="EMBL" id="ROR72593.1"/>
    </source>
</evidence>
<keyword evidence="2" id="KW-0238">DNA-binding</keyword>
<dbReference type="Pfam" id="PF13377">
    <property type="entry name" value="Peripla_BP_3"/>
    <property type="match status" value="1"/>
</dbReference>